<keyword evidence="1" id="KW-0812">Transmembrane</keyword>
<accession>A0AAU7DJ65</accession>
<proteinExistence type="predicted"/>
<evidence type="ECO:0000256" key="1">
    <source>
        <dbReference type="SAM" id="Phobius"/>
    </source>
</evidence>
<evidence type="ECO:0000313" key="3">
    <source>
        <dbReference type="EMBL" id="XBH17421.1"/>
    </source>
</evidence>
<feature type="transmembrane region" description="Helical" evidence="1">
    <location>
        <begin position="6"/>
        <end position="27"/>
    </location>
</feature>
<organism evidence="2">
    <name type="scientific">Telmatobacter sp. DSM 110680</name>
    <dbReference type="NCBI Taxonomy" id="3036704"/>
    <lineage>
        <taxon>Bacteria</taxon>
        <taxon>Pseudomonadati</taxon>
        <taxon>Acidobacteriota</taxon>
        <taxon>Terriglobia</taxon>
        <taxon>Terriglobales</taxon>
        <taxon>Acidobacteriaceae</taxon>
        <taxon>Telmatobacter</taxon>
    </lineage>
</organism>
<keyword evidence="1" id="KW-0472">Membrane</keyword>
<dbReference type="AlphaFoldDB" id="A0AAU7DJ65"/>
<dbReference type="RefSeq" id="WP_348262622.1">
    <property type="nucleotide sequence ID" value="NZ_CP121196.1"/>
</dbReference>
<sequence>MIEQSADFIPVWMLLSAAFGFIAGEAYGGPTRLRKYLEQANADLRDQLQNALSRTPDLQHAIAQQRRVINDIHRRIVAVTKGLEKRAS</sequence>
<name>A0AAU7DJ65_9BACT</name>
<evidence type="ECO:0000313" key="2">
    <source>
        <dbReference type="EMBL" id="XBH17391.1"/>
    </source>
</evidence>
<gene>
    <name evidence="2" type="ORF">P8935_22855</name>
    <name evidence="3" type="ORF">P8935_23005</name>
</gene>
<keyword evidence="1" id="KW-1133">Transmembrane helix</keyword>
<protein>
    <submittedName>
        <fullName evidence="2">Uncharacterized protein</fullName>
    </submittedName>
</protein>
<dbReference type="EMBL" id="CP121196">
    <property type="protein sequence ID" value="XBH17421.1"/>
    <property type="molecule type" value="Genomic_DNA"/>
</dbReference>
<dbReference type="EMBL" id="CP121196">
    <property type="protein sequence ID" value="XBH17391.1"/>
    <property type="molecule type" value="Genomic_DNA"/>
</dbReference>
<reference evidence="2" key="1">
    <citation type="submission" date="2023-03" db="EMBL/GenBank/DDBJ databases">
        <title>Edaphobacter sp.</title>
        <authorList>
            <person name="Huber K.J."/>
            <person name="Papendorf J."/>
            <person name="Pilke C."/>
            <person name="Bunk B."/>
            <person name="Sproeer C."/>
            <person name="Pester M."/>
        </authorList>
    </citation>
    <scope>NUCLEOTIDE SEQUENCE</scope>
    <source>
        <strain evidence="2">DSM 110680</strain>
    </source>
</reference>
<dbReference type="Gene3D" id="1.10.357.10">
    <property type="entry name" value="Tetracycline Repressor, domain 2"/>
    <property type="match status" value="1"/>
</dbReference>